<accession>A0ACC0ACW7</accession>
<keyword evidence="2" id="KW-1185">Reference proteome</keyword>
<organism evidence="1 2">
    <name type="scientific">Catharanthus roseus</name>
    <name type="common">Madagascar periwinkle</name>
    <name type="synonym">Vinca rosea</name>
    <dbReference type="NCBI Taxonomy" id="4058"/>
    <lineage>
        <taxon>Eukaryota</taxon>
        <taxon>Viridiplantae</taxon>
        <taxon>Streptophyta</taxon>
        <taxon>Embryophyta</taxon>
        <taxon>Tracheophyta</taxon>
        <taxon>Spermatophyta</taxon>
        <taxon>Magnoliopsida</taxon>
        <taxon>eudicotyledons</taxon>
        <taxon>Gunneridae</taxon>
        <taxon>Pentapetalae</taxon>
        <taxon>asterids</taxon>
        <taxon>lamiids</taxon>
        <taxon>Gentianales</taxon>
        <taxon>Apocynaceae</taxon>
        <taxon>Rauvolfioideae</taxon>
        <taxon>Vinceae</taxon>
        <taxon>Catharanthinae</taxon>
        <taxon>Catharanthus</taxon>
    </lineage>
</organism>
<dbReference type="Proteomes" id="UP001060085">
    <property type="component" value="Linkage Group LG06"/>
</dbReference>
<evidence type="ECO:0000313" key="1">
    <source>
        <dbReference type="EMBL" id="KAI5658282.1"/>
    </source>
</evidence>
<gene>
    <name evidence="1" type="ORF">M9H77_27075</name>
</gene>
<name>A0ACC0ACW7_CATRO</name>
<evidence type="ECO:0000313" key="2">
    <source>
        <dbReference type="Proteomes" id="UP001060085"/>
    </source>
</evidence>
<dbReference type="EMBL" id="CM044706">
    <property type="protein sequence ID" value="KAI5658282.1"/>
    <property type="molecule type" value="Genomic_DNA"/>
</dbReference>
<comment type="caution">
    <text evidence="1">The sequence shown here is derived from an EMBL/GenBank/DDBJ whole genome shotgun (WGS) entry which is preliminary data.</text>
</comment>
<reference evidence="2" key="1">
    <citation type="journal article" date="2023" name="Nat. Plants">
        <title>Single-cell RNA sequencing provides a high-resolution roadmap for understanding the multicellular compartmentation of specialized metabolism.</title>
        <authorList>
            <person name="Sun S."/>
            <person name="Shen X."/>
            <person name="Li Y."/>
            <person name="Li Y."/>
            <person name="Wang S."/>
            <person name="Li R."/>
            <person name="Zhang H."/>
            <person name="Shen G."/>
            <person name="Guo B."/>
            <person name="Wei J."/>
            <person name="Xu J."/>
            <person name="St-Pierre B."/>
            <person name="Chen S."/>
            <person name="Sun C."/>
        </authorList>
    </citation>
    <scope>NUCLEOTIDE SEQUENCE [LARGE SCALE GENOMIC DNA]</scope>
</reference>
<protein>
    <submittedName>
        <fullName evidence="1">Uncharacterized protein</fullName>
    </submittedName>
</protein>
<sequence length="171" mass="18759">MKAVEEDMEFGINCGASYKNEEEGAEVGVRDHFTAVQPVGRVVSAEHAEALAILKGCKILNIERKVRAIPLSFLGRLLDTLGPPQGLVLWWLWGLIALVVVVVEQFGECSHFDLAFAAALTNLMTVSSINCVERYQPLVVGGFCFAGQPWMLRRLDGVGSLLDMRIAEDLL</sequence>
<proteinExistence type="predicted"/>